<gene>
    <name evidence="1" type="ORF">XBKB1_2380011</name>
</gene>
<proteinExistence type="predicted"/>
<dbReference type="Proteomes" id="UP000028493">
    <property type="component" value="Unassembled WGS sequence"/>
</dbReference>
<dbReference type="RefSeq" id="WP_038196514.1">
    <property type="nucleotide sequence ID" value="NZ_CAWLXS010000232.1"/>
</dbReference>
<name>A0A077PIB3_XENBV</name>
<comment type="caution">
    <text evidence="1">The sequence shown here is derived from an EMBL/GenBank/DDBJ whole genome shotgun (WGS) entry which is preliminary data.</text>
</comment>
<accession>A0A077PIB3</accession>
<sequence>MKNKQSLFDAALNVGNEALLQVNPEKSNTAPAQRTVRTKTLKAIPTVYFDAHQKLRDTNKTNLDFSNYIMEALREKLEREGGI</sequence>
<dbReference type="EMBL" id="CBSZ010000155">
    <property type="protein sequence ID" value="CDH24095.1"/>
    <property type="molecule type" value="Genomic_DNA"/>
</dbReference>
<protein>
    <submittedName>
        <fullName evidence="1">YbiA</fullName>
    </submittedName>
</protein>
<dbReference type="HOGENOM" id="CLU_2273109_0_0_6"/>
<reference evidence="1" key="1">
    <citation type="submission" date="2013-07" db="EMBL/GenBank/DDBJ databases">
        <title>Sub-species coevolution in mutualistic symbiosis.</title>
        <authorList>
            <person name="Murfin K."/>
            <person name="Klassen J."/>
            <person name="Lee M."/>
            <person name="Forst S."/>
            <person name="Stock P."/>
            <person name="Goodrich-Blair H."/>
        </authorList>
    </citation>
    <scope>NUCLEOTIDE SEQUENCE [LARGE SCALE GENOMIC DNA]</scope>
    <source>
        <strain evidence="1">Kraussei Becker Underwood</strain>
    </source>
</reference>
<dbReference type="AlphaFoldDB" id="A0A077PIB3"/>
<organism evidence="1">
    <name type="scientific">Xenorhabdus bovienii str. kraussei Becker Underwood</name>
    <dbReference type="NCBI Taxonomy" id="1398204"/>
    <lineage>
        <taxon>Bacteria</taxon>
        <taxon>Pseudomonadati</taxon>
        <taxon>Pseudomonadota</taxon>
        <taxon>Gammaproteobacteria</taxon>
        <taxon>Enterobacterales</taxon>
        <taxon>Morganellaceae</taxon>
        <taxon>Xenorhabdus</taxon>
    </lineage>
</organism>
<evidence type="ECO:0000313" key="1">
    <source>
        <dbReference type="EMBL" id="CDH24095.1"/>
    </source>
</evidence>